<feature type="region of interest" description="Disordered" evidence="1">
    <location>
        <begin position="162"/>
        <end position="183"/>
    </location>
</feature>
<gene>
    <name evidence="2" type="ORF">AYL99_11704</name>
</gene>
<comment type="caution">
    <text evidence="2">The sequence shown here is derived from an EMBL/GenBank/DDBJ whole genome shotgun (WGS) entry which is preliminary data.</text>
</comment>
<proteinExistence type="predicted"/>
<protein>
    <submittedName>
        <fullName evidence="2">Uncharacterized protein</fullName>
    </submittedName>
</protein>
<reference evidence="2 3" key="1">
    <citation type="submission" date="2016-04" db="EMBL/GenBank/DDBJ databases">
        <title>Draft genome of Fonsecaea erecta CBS 125763.</title>
        <authorList>
            <person name="Weiss V.A."/>
            <person name="Vicente V.A."/>
            <person name="Raittz R.T."/>
            <person name="Moreno L.F."/>
            <person name="De Souza E.M."/>
            <person name="Pedrosa F.O."/>
            <person name="Steffens M.B."/>
            <person name="Faoro H."/>
            <person name="Tadra-Sfeir M.Z."/>
            <person name="Najafzadeh M.J."/>
            <person name="Felipe M.S."/>
            <person name="Teixeira M."/>
            <person name="Sun J."/>
            <person name="Xi L."/>
            <person name="Gomes R."/>
            <person name="De Azevedo C.M."/>
            <person name="Salgado C.G."/>
            <person name="Da Silva M.B."/>
            <person name="Nascimento M.F."/>
            <person name="Queiroz-Telles F."/>
            <person name="Attili D.S."/>
            <person name="Gorbushina A."/>
        </authorList>
    </citation>
    <scope>NUCLEOTIDE SEQUENCE [LARGE SCALE GENOMIC DNA]</scope>
    <source>
        <strain evidence="2 3">CBS 125763</strain>
    </source>
</reference>
<accession>A0A178Z2Z1</accession>
<feature type="compositionally biased region" description="Polar residues" evidence="1">
    <location>
        <begin position="162"/>
        <end position="182"/>
    </location>
</feature>
<dbReference type="GeneID" id="30015872"/>
<dbReference type="AlphaFoldDB" id="A0A178Z2Z1"/>
<evidence type="ECO:0000313" key="3">
    <source>
        <dbReference type="Proteomes" id="UP000078343"/>
    </source>
</evidence>
<dbReference type="RefSeq" id="XP_018687536.1">
    <property type="nucleotide sequence ID" value="XM_018843209.1"/>
</dbReference>
<feature type="region of interest" description="Disordered" evidence="1">
    <location>
        <begin position="1"/>
        <end position="42"/>
    </location>
</feature>
<name>A0A178Z2Z1_9EURO</name>
<keyword evidence="3" id="KW-1185">Reference proteome</keyword>
<evidence type="ECO:0000313" key="2">
    <source>
        <dbReference type="EMBL" id="OAP54169.1"/>
    </source>
</evidence>
<sequence length="269" mass="29559">MKARPISPFQRQNSMGHDSKPNSRSRCPDPTSAQKTSGPRQAKLSMAAMLCVTAQPGARGPYPRTDHTRRLQGMQNPLICTQTYRLGPGMPATAVTMEGSGMAREGISKTLAPLPGEKILFPLMSQGQLHIRKRYTFNPHSIRLTIPPQPASLIPTHIARTSTKPSSLRTHTSHQAPSQTMASPAEELQATLPNNLTVKTLSVKGRLPTFATKVSDIEDQEICQQVFDKYIAYSDKLCGYRVDMGGGYIYMCQAIVGEDNYDIHHDPTA</sequence>
<evidence type="ECO:0000256" key="1">
    <source>
        <dbReference type="SAM" id="MobiDB-lite"/>
    </source>
</evidence>
<organism evidence="2 3">
    <name type="scientific">Fonsecaea erecta</name>
    <dbReference type="NCBI Taxonomy" id="1367422"/>
    <lineage>
        <taxon>Eukaryota</taxon>
        <taxon>Fungi</taxon>
        <taxon>Dikarya</taxon>
        <taxon>Ascomycota</taxon>
        <taxon>Pezizomycotina</taxon>
        <taxon>Eurotiomycetes</taxon>
        <taxon>Chaetothyriomycetidae</taxon>
        <taxon>Chaetothyriales</taxon>
        <taxon>Herpotrichiellaceae</taxon>
        <taxon>Fonsecaea</taxon>
    </lineage>
</organism>
<dbReference type="Proteomes" id="UP000078343">
    <property type="component" value="Unassembled WGS sequence"/>
</dbReference>
<dbReference type="EMBL" id="LVYI01000015">
    <property type="protein sequence ID" value="OAP54169.1"/>
    <property type="molecule type" value="Genomic_DNA"/>
</dbReference>